<comment type="caution">
    <text evidence="3">The sequence shown here is derived from an EMBL/GenBank/DDBJ whole genome shotgun (WGS) entry which is preliminary data.</text>
</comment>
<sequence precursor="true">MTRLFIVLFAAWAATPLLAAETGQQPPAAKHQHTAPVFRHVGADAAWHAAQKSRRPVLLYISSEDCRFCVKMLKDTYSHPQIAAALSKSCEPVALMREDNQELVKHLQIRAYPTTVIVGADGKEVTRIEGYLPPQKFAEAVFGPPRQAQHAVRPAAATAPAR</sequence>
<dbReference type="Proteomes" id="UP000316714">
    <property type="component" value="Unassembled WGS sequence"/>
</dbReference>
<evidence type="ECO:0000256" key="1">
    <source>
        <dbReference type="SAM" id="SignalP"/>
    </source>
</evidence>
<dbReference type="OrthoDB" id="213802at2"/>
<evidence type="ECO:0000259" key="2">
    <source>
        <dbReference type="Pfam" id="PF13098"/>
    </source>
</evidence>
<name>A0A5C5VCW2_9BACT</name>
<keyword evidence="1" id="KW-0732">Signal</keyword>
<dbReference type="Pfam" id="PF13098">
    <property type="entry name" value="Thioredoxin_2"/>
    <property type="match status" value="1"/>
</dbReference>
<organism evidence="3 4">
    <name type="scientific">Posidoniimonas corsicana</name>
    <dbReference type="NCBI Taxonomy" id="1938618"/>
    <lineage>
        <taxon>Bacteria</taxon>
        <taxon>Pseudomonadati</taxon>
        <taxon>Planctomycetota</taxon>
        <taxon>Planctomycetia</taxon>
        <taxon>Pirellulales</taxon>
        <taxon>Lacipirellulaceae</taxon>
        <taxon>Posidoniimonas</taxon>
    </lineage>
</organism>
<proteinExistence type="predicted"/>
<dbReference type="Gene3D" id="3.40.30.10">
    <property type="entry name" value="Glutaredoxin"/>
    <property type="match status" value="1"/>
</dbReference>
<keyword evidence="4" id="KW-1185">Reference proteome</keyword>
<accession>A0A5C5VCW2</accession>
<feature type="signal peptide" evidence="1">
    <location>
        <begin position="1"/>
        <end position="19"/>
    </location>
</feature>
<reference evidence="3 4" key="1">
    <citation type="submission" date="2019-02" db="EMBL/GenBank/DDBJ databases">
        <title>Deep-cultivation of Planctomycetes and their phenomic and genomic characterization uncovers novel biology.</title>
        <authorList>
            <person name="Wiegand S."/>
            <person name="Jogler M."/>
            <person name="Boedeker C."/>
            <person name="Pinto D."/>
            <person name="Vollmers J."/>
            <person name="Rivas-Marin E."/>
            <person name="Kohn T."/>
            <person name="Peeters S.H."/>
            <person name="Heuer A."/>
            <person name="Rast P."/>
            <person name="Oberbeckmann S."/>
            <person name="Bunk B."/>
            <person name="Jeske O."/>
            <person name="Meyerdierks A."/>
            <person name="Storesund J.E."/>
            <person name="Kallscheuer N."/>
            <person name="Luecker S."/>
            <person name="Lage O.M."/>
            <person name="Pohl T."/>
            <person name="Merkel B.J."/>
            <person name="Hornburger P."/>
            <person name="Mueller R.-W."/>
            <person name="Bruemmer F."/>
            <person name="Labrenz M."/>
            <person name="Spormann A.M."/>
            <person name="Op Den Camp H."/>
            <person name="Overmann J."/>
            <person name="Amann R."/>
            <person name="Jetten M.S.M."/>
            <person name="Mascher T."/>
            <person name="Medema M.H."/>
            <person name="Devos D.P."/>
            <person name="Kaster A.-K."/>
            <person name="Ovreas L."/>
            <person name="Rohde M."/>
            <person name="Galperin M.Y."/>
            <person name="Jogler C."/>
        </authorList>
    </citation>
    <scope>NUCLEOTIDE SEQUENCE [LARGE SCALE GENOMIC DNA]</scope>
    <source>
        <strain evidence="3 4">KOR34</strain>
    </source>
</reference>
<dbReference type="RefSeq" id="WP_146563343.1">
    <property type="nucleotide sequence ID" value="NZ_SIHJ01000001.1"/>
</dbReference>
<feature type="chain" id="PRO_5023127530" evidence="1">
    <location>
        <begin position="20"/>
        <end position="162"/>
    </location>
</feature>
<protein>
    <submittedName>
        <fullName evidence="3">Thiol:disulfide interchange protein</fullName>
    </submittedName>
</protein>
<dbReference type="SUPFAM" id="SSF52833">
    <property type="entry name" value="Thioredoxin-like"/>
    <property type="match status" value="1"/>
</dbReference>
<dbReference type="InterPro" id="IPR012336">
    <property type="entry name" value="Thioredoxin-like_fold"/>
</dbReference>
<evidence type="ECO:0000313" key="4">
    <source>
        <dbReference type="Proteomes" id="UP000316714"/>
    </source>
</evidence>
<feature type="domain" description="Thioredoxin-like fold" evidence="2">
    <location>
        <begin position="50"/>
        <end position="140"/>
    </location>
</feature>
<dbReference type="AlphaFoldDB" id="A0A5C5VCW2"/>
<evidence type="ECO:0000313" key="3">
    <source>
        <dbReference type="EMBL" id="TWT36438.1"/>
    </source>
</evidence>
<dbReference type="EMBL" id="SIHJ01000001">
    <property type="protein sequence ID" value="TWT36438.1"/>
    <property type="molecule type" value="Genomic_DNA"/>
</dbReference>
<dbReference type="InterPro" id="IPR036249">
    <property type="entry name" value="Thioredoxin-like_sf"/>
</dbReference>
<gene>
    <name evidence="3" type="ORF">KOR34_13430</name>
</gene>